<name>A0A420WGL0_9PROT</name>
<accession>A0A420WGL0</accession>
<dbReference type="Proteomes" id="UP000277424">
    <property type="component" value="Unassembled WGS sequence"/>
</dbReference>
<organism evidence="2 3">
    <name type="scientific">Oceanibaculum indicum</name>
    <dbReference type="NCBI Taxonomy" id="526216"/>
    <lineage>
        <taxon>Bacteria</taxon>
        <taxon>Pseudomonadati</taxon>
        <taxon>Pseudomonadota</taxon>
        <taxon>Alphaproteobacteria</taxon>
        <taxon>Rhodospirillales</taxon>
        <taxon>Oceanibaculaceae</taxon>
        <taxon>Oceanibaculum</taxon>
    </lineage>
</organism>
<evidence type="ECO:0000313" key="3">
    <source>
        <dbReference type="Proteomes" id="UP000277424"/>
    </source>
</evidence>
<feature type="compositionally biased region" description="Basic and acidic residues" evidence="1">
    <location>
        <begin position="161"/>
        <end position="186"/>
    </location>
</feature>
<evidence type="ECO:0000256" key="1">
    <source>
        <dbReference type="SAM" id="MobiDB-lite"/>
    </source>
</evidence>
<dbReference type="RefSeq" id="WP_121219745.1">
    <property type="nucleotide sequence ID" value="NZ_RBIG01000002.1"/>
</dbReference>
<gene>
    <name evidence="2" type="ORF">BCL74_2078</name>
</gene>
<comment type="caution">
    <text evidence="2">The sequence shown here is derived from an EMBL/GenBank/DDBJ whole genome shotgun (WGS) entry which is preliminary data.</text>
</comment>
<dbReference type="EMBL" id="RBIG01000002">
    <property type="protein sequence ID" value="RKQ70138.1"/>
    <property type="molecule type" value="Genomic_DNA"/>
</dbReference>
<dbReference type="OrthoDB" id="7957667at2"/>
<evidence type="ECO:0000313" key="2">
    <source>
        <dbReference type="EMBL" id="RKQ70138.1"/>
    </source>
</evidence>
<proteinExistence type="predicted"/>
<dbReference type="AlphaFoldDB" id="A0A420WGL0"/>
<sequence length="417" mass="45403">MSREFAPVSPTLWRSAKWRSLKTEDARVMFLYLITNTHVSSIGCYALPMGYAATDLRWAPERVTAALTELCDADLIGHDAREELVRVVKYLRHSPIANSKHGLGAIRVALALPESPQKRLVCRDLLESPYCSGNCELIAYVAGEQGDEIETHGDGYASPMDRPDKGAGYPIDRDGDGAGKGIDRVSEPFPKGIDIPIPTPREKEKETPTPPSVTVSGARDLADVSPAVPDDPSSHGVVVGDEGGGHALVGQAGAVIDDARDLWLRWQLAMNQAFPDWMPPGREMRDVTFGGGIALSLLLQWQADGIALDFIRGVIDEAVASAKDRGKPIGSFRYFERAVQGAVLESRQPARNTPEAAGAVEYQRPVPAIVDEVCRLLIKARRRPEADELSRIRREQGDEAAIRRASALKSELGRMVA</sequence>
<feature type="region of interest" description="Disordered" evidence="1">
    <location>
        <begin position="153"/>
        <end position="217"/>
    </location>
</feature>
<protein>
    <submittedName>
        <fullName evidence="2">Uncharacterized protein</fullName>
    </submittedName>
</protein>
<reference evidence="2 3" key="1">
    <citation type="submission" date="2018-10" db="EMBL/GenBank/DDBJ databases">
        <title>Comparative analysis of microorganisms from saline springs in Andes Mountain Range, Colombia.</title>
        <authorList>
            <person name="Rubin E."/>
        </authorList>
    </citation>
    <scope>NUCLEOTIDE SEQUENCE [LARGE SCALE GENOMIC DNA]</scope>
    <source>
        <strain evidence="2 3">USBA 36</strain>
    </source>
</reference>